<comment type="caution">
    <text evidence="5">The sequence shown here is derived from an EMBL/GenBank/DDBJ whole genome shotgun (WGS) entry which is preliminary data.</text>
</comment>
<dbReference type="STRING" id="317619.GCA_000332315_02390"/>
<dbReference type="InterPro" id="IPR049625">
    <property type="entry name" value="Glyco_transf_61_cat"/>
</dbReference>
<sequence>MGWVALDRHRPQGVIPSTAAWVRRDSPPGVVYRELYADVPLHRTPPQTLDDPVQWQFTLDYGDRSQPAFLLSLPQGRCWQTSAIITAQHHLLGDLSIHFKIDPRQTPRKHPVFWQPIASPQHHPGPLAVVIAPGGNTYFHWLIDVLPRFHLLRQGCGQGEFPPWEAIQGFVVNGYHQPFQQQTLDLLGIDRDRCVDGTAHPHWQADRLLVPSLPRHGTCAIAPWVFQFLRQTFLLSPTTPPSPRETVNPGSCPQRLYISRGSARRRRVLNEAALITLLQRWDFEVVQLEHLSFQDQVARFAAAQWVVAPHGAGLTNLVFCAPGTQVLEIYSPHYVSVSYWNICSQVGLNYTYLFSRGDRPPAYTTPHHLTADLEVDLAQVQRVLEGWHQS</sequence>
<evidence type="ECO:0000256" key="3">
    <source>
        <dbReference type="ARBA" id="ARBA00023180"/>
    </source>
</evidence>
<dbReference type="PANTHER" id="PTHR20961">
    <property type="entry name" value="GLYCOSYLTRANSFERASE"/>
    <property type="match status" value="1"/>
</dbReference>
<evidence type="ECO:0000313" key="5">
    <source>
        <dbReference type="EMBL" id="KKI99253.1"/>
    </source>
</evidence>
<dbReference type="Pfam" id="PF04577">
    <property type="entry name" value="Glyco_transf_61"/>
    <property type="match status" value="1"/>
</dbReference>
<gene>
    <name evidence="5" type="ORF">PROH_16075</name>
</gene>
<dbReference type="EMBL" id="AJTX02000006">
    <property type="protein sequence ID" value="KKI99253.1"/>
    <property type="molecule type" value="Genomic_DNA"/>
</dbReference>
<feature type="domain" description="Glycosyltransferase 61 catalytic" evidence="4">
    <location>
        <begin position="138"/>
        <end position="327"/>
    </location>
</feature>
<keyword evidence="1" id="KW-0328">Glycosyltransferase</keyword>
<evidence type="ECO:0000259" key="4">
    <source>
        <dbReference type="Pfam" id="PF04577"/>
    </source>
</evidence>
<accession>A0A0M2PX55</accession>
<dbReference type="Proteomes" id="UP000034681">
    <property type="component" value="Unassembled WGS sequence"/>
</dbReference>
<keyword evidence="6" id="KW-1185">Reference proteome</keyword>
<dbReference type="eggNOG" id="COG4421">
    <property type="taxonomic scope" value="Bacteria"/>
</dbReference>
<reference evidence="5" key="1">
    <citation type="submission" date="2012-04" db="EMBL/GenBank/DDBJ databases">
        <authorList>
            <person name="Borisov I.G."/>
            <person name="Ivanikova N.V."/>
            <person name="Pinevich A.V."/>
        </authorList>
    </citation>
    <scope>NUCLEOTIDE SEQUENCE</scope>
    <source>
        <strain evidence="5">CALU 1027</strain>
    </source>
</reference>
<dbReference type="InterPro" id="IPR007657">
    <property type="entry name" value="Glycosyltransferase_61"/>
</dbReference>
<name>A0A0M2PX55_PROHO</name>
<keyword evidence="3" id="KW-0325">Glycoprotein</keyword>
<evidence type="ECO:0000256" key="1">
    <source>
        <dbReference type="ARBA" id="ARBA00022676"/>
    </source>
</evidence>
<organism evidence="5 6">
    <name type="scientific">Prochlorothrix hollandica PCC 9006 = CALU 1027</name>
    <dbReference type="NCBI Taxonomy" id="317619"/>
    <lineage>
        <taxon>Bacteria</taxon>
        <taxon>Bacillati</taxon>
        <taxon>Cyanobacteriota</taxon>
        <taxon>Cyanophyceae</taxon>
        <taxon>Prochlorotrichales</taxon>
        <taxon>Prochlorotrichaceae</taxon>
        <taxon>Prochlorothrix</taxon>
    </lineage>
</organism>
<keyword evidence="2" id="KW-0808">Transferase</keyword>
<evidence type="ECO:0000313" key="6">
    <source>
        <dbReference type="Proteomes" id="UP000034681"/>
    </source>
</evidence>
<evidence type="ECO:0000256" key="2">
    <source>
        <dbReference type="ARBA" id="ARBA00022679"/>
    </source>
</evidence>
<dbReference type="AlphaFoldDB" id="A0A0M2PX55"/>
<proteinExistence type="predicted"/>
<protein>
    <recommendedName>
        <fullName evidence="4">Glycosyltransferase 61 catalytic domain-containing protein</fullName>
    </recommendedName>
</protein>
<dbReference type="GO" id="GO:0016757">
    <property type="term" value="F:glycosyltransferase activity"/>
    <property type="evidence" value="ECO:0007669"/>
    <property type="project" value="UniProtKB-KW"/>
</dbReference>